<feature type="domain" description="VWFA" evidence="4">
    <location>
        <begin position="5"/>
        <end position="188"/>
    </location>
</feature>
<dbReference type="PANTHER" id="PTHR10223:SF0">
    <property type="entry name" value="26S PROTEASOME NON-ATPASE REGULATORY SUBUNIT 4"/>
    <property type="match status" value="1"/>
</dbReference>
<dbReference type="AlphaFoldDB" id="A0A507F847"/>
<proteinExistence type="inferred from homology"/>
<gene>
    <name evidence="5" type="ORF">CcCBS67573_g05862</name>
</gene>
<evidence type="ECO:0000313" key="6">
    <source>
        <dbReference type="Proteomes" id="UP000320333"/>
    </source>
</evidence>
<keyword evidence="2" id="KW-0647">Proteasome</keyword>
<evidence type="ECO:0000313" key="5">
    <source>
        <dbReference type="EMBL" id="TPX72461.1"/>
    </source>
</evidence>
<dbReference type="Gene3D" id="3.40.50.410">
    <property type="entry name" value="von Willebrand factor, type A domain"/>
    <property type="match status" value="1"/>
</dbReference>
<dbReference type="OrthoDB" id="1731724at2759"/>
<dbReference type="GO" id="GO:0005829">
    <property type="term" value="C:cytosol"/>
    <property type="evidence" value="ECO:0007669"/>
    <property type="project" value="TreeGrafter"/>
</dbReference>
<evidence type="ECO:0000256" key="2">
    <source>
        <dbReference type="ARBA" id="ARBA00022942"/>
    </source>
</evidence>
<feature type="region of interest" description="Disordered" evidence="3">
    <location>
        <begin position="231"/>
        <end position="271"/>
    </location>
</feature>
<dbReference type="PROSITE" id="PS50234">
    <property type="entry name" value="VWFA"/>
    <property type="match status" value="1"/>
</dbReference>
<protein>
    <recommendedName>
        <fullName evidence="4">VWFA domain-containing protein</fullName>
    </recommendedName>
</protein>
<feature type="compositionally biased region" description="Basic and acidic residues" evidence="3">
    <location>
        <begin position="341"/>
        <end position="364"/>
    </location>
</feature>
<dbReference type="Pfam" id="PF02809">
    <property type="entry name" value="UIM"/>
    <property type="match status" value="3"/>
</dbReference>
<dbReference type="EMBL" id="QEAP01000226">
    <property type="protein sequence ID" value="TPX72461.1"/>
    <property type="molecule type" value="Genomic_DNA"/>
</dbReference>
<dbReference type="Pfam" id="PF13519">
    <property type="entry name" value="VWA_2"/>
    <property type="match status" value="1"/>
</dbReference>
<dbReference type="InterPro" id="IPR003903">
    <property type="entry name" value="UIM_dom"/>
</dbReference>
<dbReference type="GO" id="GO:0008540">
    <property type="term" value="C:proteasome regulatory particle, base subcomplex"/>
    <property type="evidence" value="ECO:0007669"/>
    <property type="project" value="TreeGrafter"/>
</dbReference>
<keyword evidence="6" id="KW-1185">Reference proteome</keyword>
<dbReference type="Proteomes" id="UP000320333">
    <property type="component" value="Unassembled WGS sequence"/>
</dbReference>
<dbReference type="InterPro" id="IPR002035">
    <property type="entry name" value="VWF_A"/>
</dbReference>
<dbReference type="SUPFAM" id="SSF53300">
    <property type="entry name" value="vWA-like"/>
    <property type="match status" value="1"/>
</dbReference>
<sequence length="364" mass="38226">MVLEACFLVLDNSEWMRNGDFTPSRIEAQKDAVTLLFNAKTQSNPENTVGLMTMAGKGPEVLVTLTTEIGKILTALHKVHISQSPNMSTGVQIAQLALKHRQNKNQRQRIIVFVGSPIPEDEKSLVKLGKKLKKNNIALDVINFGEDAVNTPKLEALINAVNSSDNSHLVTIPPGPHVLSDILISSPILADEDGAPPAGFSAGGGGGFEFGVDPTLDPELALALRISMEEERARQEAMNGGPAASGSGGPAASSSGGESMAVDSSAAAGATTEEQMLAEALAMSIGREAGDAMDLGDEDDEIAKAIALSMQDVSAGEASSSSENPDYMSTLLGTLPGVDPNDPRLKDALQGIKKEDKKDDEKKE</sequence>
<comment type="caution">
    <text evidence="5">The sequence shown here is derived from an EMBL/GenBank/DDBJ whole genome shotgun (WGS) entry which is preliminary data.</text>
</comment>
<dbReference type="SMART" id="SM00726">
    <property type="entry name" value="UIM"/>
    <property type="match status" value="3"/>
</dbReference>
<dbReference type="GO" id="GO:0005634">
    <property type="term" value="C:nucleus"/>
    <property type="evidence" value="ECO:0007669"/>
    <property type="project" value="TreeGrafter"/>
</dbReference>
<dbReference type="SMART" id="SM00327">
    <property type="entry name" value="VWA"/>
    <property type="match status" value="1"/>
</dbReference>
<comment type="similarity">
    <text evidence="1">Belongs to the proteasome subunit S5A family.</text>
</comment>
<evidence type="ECO:0000256" key="1">
    <source>
        <dbReference type="ARBA" id="ARBA00005574"/>
    </source>
</evidence>
<dbReference type="Gene3D" id="1.10.287.3990">
    <property type="match status" value="1"/>
</dbReference>
<dbReference type="PANTHER" id="PTHR10223">
    <property type="entry name" value="26S PROTEASOME NON-ATPASE REGULATORY SUBUNIT 4"/>
    <property type="match status" value="1"/>
</dbReference>
<reference evidence="5 6" key="1">
    <citation type="journal article" date="2019" name="Sci. Rep.">
        <title>Comparative genomics of chytrid fungi reveal insights into the obligate biotrophic and pathogenic lifestyle of Synchytrium endobioticum.</title>
        <authorList>
            <person name="van de Vossenberg B.T.L.H."/>
            <person name="Warris S."/>
            <person name="Nguyen H.D.T."/>
            <person name="van Gent-Pelzer M.P.E."/>
            <person name="Joly D.L."/>
            <person name="van de Geest H.C."/>
            <person name="Bonants P.J.M."/>
            <person name="Smith D.S."/>
            <person name="Levesque C.A."/>
            <person name="van der Lee T.A.J."/>
        </authorList>
    </citation>
    <scope>NUCLEOTIDE SEQUENCE [LARGE SCALE GENOMIC DNA]</scope>
    <source>
        <strain evidence="5 6">CBS 675.73</strain>
    </source>
</reference>
<evidence type="ECO:0000256" key="3">
    <source>
        <dbReference type="SAM" id="MobiDB-lite"/>
    </source>
</evidence>
<dbReference type="PROSITE" id="PS50330">
    <property type="entry name" value="UIM"/>
    <property type="match status" value="2"/>
</dbReference>
<organism evidence="5 6">
    <name type="scientific">Chytriomyces confervae</name>
    <dbReference type="NCBI Taxonomy" id="246404"/>
    <lineage>
        <taxon>Eukaryota</taxon>
        <taxon>Fungi</taxon>
        <taxon>Fungi incertae sedis</taxon>
        <taxon>Chytridiomycota</taxon>
        <taxon>Chytridiomycota incertae sedis</taxon>
        <taxon>Chytridiomycetes</taxon>
        <taxon>Chytridiales</taxon>
        <taxon>Chytriomycetaceae</taxon>
        <taxon>Chytriomyces</taxon>
    </lineage>
</organism>
<feature type="compositionally biased region" description="Low complexity" evidence="3">
    <location>
        <begin position="240"/>
        <end position="257"/>
    </location>
</feature>
<dbReference type="InterPro" id="IPR036465">
    <property type="entry name" value="vWFA_dom_sf"/>
</dbReference>
<name>A0A507F847_9FUNG</name>
<dbReference type="CDD" id="cd01452">
    <property type="entry name" value="VWA_26S_proteasome_subunit"/>
    <property type="match status" value="1"/>
</dbReference>
<dbReference type="GO" id="GO:0036435">
    <property type="term" value="F:K48-linked polyubiquitin modification-dependent protein binding"/>
    <property type="evidence" value="ECO:0007669"/>
    <property type="project" value="UniProtKB-ARBA"/>
</dbReference>
<evidence type="ECO:0000259" key="4">
    <source>
        <dbReference type="PROSITE" id="PS50234"/>
    </source>
</evidence>
<feature type="region of interest" description="Disordered" evidence="3">
    <location>
        <begin position="314"/>
        <end position="364"/>
    </location>
</feature>
<dbReference type="FunFam" id="3.40.50.410:FF:000005">
    <property type="entry name" value="26S proteasome non-ATPase regulatory subunit 4"/>
    <property type="match status" value="1"/>
</dbReference>
<dbReference type="InterPro" id="IPR027040">
    <property type="entry name" value="PSMD4"/>
</dbReference>
<dbReference type="STRING" id="246404.A0A507F847"/>
<dbReference type="GO" id="GO:0043161">
    <property type="term" value="P:proteasome-mediated ubiquitin-dependent protein catabolic process"/>
    <property type="evidence" value="ECO:0007669"/>
    <property type="project" value="TreeGrafter"/>
</dbReference>
<accession>A0A507F847</accession>